<feature type="compositionally biased region" description="Basic and acidic residues" evidence="8">
    <location>
        <begin position="330"/>
        <end position="348"/>
    </location>
</feature>
<dbReference type="RefSeq" id="XP_068350818.1">
    <property type="nucleotide sequence ID" value="XM_068510620.1"/>
</dbReference>
<gene>
    <name evidence="11" type="ORF">TRFO_36082</name>
</gene>
<dbReference type="Gene3D" id="1.20.1540.10">
    <property type="entry name" value="Rhomboid-like"/>
    <property type="match status" value="1"/>
</dbReference>
<evidence type="ECO:0000256" key="4">
    <source>
        <dbReference type="ARBA" id="ARBA00022692"/>
    </source>
</evidence>
<dbReference type="OrthoDB" id="10257275at2759"/>
<dbReference type="GO" id="GO:0004252">
    <property type="term" value="F:serine-type endopeptidase activity"/>
    <property type="evidence" value="ECO:0007669"/>
    <property type="project" value="InterPro"/>
</dbReference>
<name>A0A1J4JG97_9EUKA</name>
<sequence length="348" mass="38996">MQEFLHSLHFGTRFLLIFMVVIYLIQFLLLDSKIESYLTFCPAMIIEKFQFWRLISGMFLHGGILHLAMNMLSFTSLGMTFESQVGTLSYFFHILIFGIIEGLIHILIAVIMNVGGDPSAWHSHAVGFSGVLFALIVVDISLSGGEDRSVLGLFLVPSWVYPWVMLLLMSLLVPNASFLGHLSGMVAGYLYQFKVLKFVTPPVRVFSAIERKCCCCCLNRLGYIAAEGMAGARPWAVFQHTFRNDGDDPERQYGFQGTGRTLGDAGVTPNQLDVTPTQLSRDDEATNYHHNSSHQNQILDQPNNRQIENLNGESDDEELDDLGGLNIRLSDGEDKKDDKDEDGERPYA</sequence>
<dbReference type="InterPro" id="IPR035952">
    <property type="entry name" value="Rhomboid-like_sf"/>
</dbReference>
<dbReference type="EMBL" id="MLAK01001101">
    <property type="protein sequence ID" value="OHS97681.1"/>
    <property type="molecule type" value="Genomic_DNA"/>
</dbReference>
<evidence type="ECO:0000259" key="10">
    <source>
        <dbReference type="Pfam" id="PF01694"/>
    </source>
</evidence>
<comment type="similarity">
    <text evidence="2">Belongs to the peptidase S54 family.</text>
</comment>
<feature type="transmembrane region" description="Helical" evidence="9">
    <location>
        <begin position="51"/>
        <end position="69"/>
    </location>
</feature>
<dbReference type="Pfam" id="PF01694">
    <property type="entry name" value="Rhomboid"/>
    <property type="match status" value="1"/>
</dbReference>
<keyword evidence="5" id="KW-0378">Hydrolase</keyword>
<organism evidence="11 12">
    <name type="scientific">Tritrichomonas foetus</name>
    <dbReference type="NCBI Taxonomy" id="1144522"/>
    <lineage>
        <taxon>Eukaryota</taxon>
        <taxon>Metamonada</taxon>
        <taxon>Parabasalia</taxon>
        <taxon>Tritrichomonadida</taxon>
        <taxon>Tritrichomonadidae</taxon>
        <taxon>Tritrichomonas</taxon>
    </lineage>
</organism>
<evidence type="ECO:0000256" key="1">
    <source>
        <dbReference type="ARBA" id="ARBA00004141"/>
    </source>
</evidence>
<evidence type="ECO:0000313" key="12">
    <source>
        <dbReference type="Proteomes" id="UP000179807"/>
    </source>
</evidence>
<comment type="subcellular location">
    <subcellularLocation>
        <location evidence="1">Membrane</location>
        <topology evidence="1">Multi-pass membrane protein</topology>
    </subcellularLocation>
</comment>
<feature type="domain" description="Peptidase S54 rhomboid" evidence="10">
    <location>
        <begin position="49"/>
        <end position="197"/>
    </location>
</feature>
<evidence type="ECO:0000256" key="3">
    <source>
        <dbReference type="ARBA" id="ARBA00022670"/>
    </source>
</evidence>
<reference evidence="11" key="1">
    <citation type="submission" date="2016-10" db="EMBL/GenBank/DDBJ databases">
        <authorList>
            <person name="Benchimol M."/>
            <person name="Almeida L.G."/>
            <person name="Vasconcelos A.T."/>
            <person name="Perreira-Neves A."/>
            <person name="Rosa I.A."/>
            <person name="Tasca T."/>
            <person name="Bogo M.R."/>
            <person name="de Souza W."/>
        </authorList>
    </citation>
    <scope>NUCLEOTIDE SEQUENCE [LARGE SCALE GENOMIC DNA]</scope>
    <source>
        <strain evidence="11">K</strain>
    </source>
</reference>
<dbReference type="PANTHER" id="PTHR43066">
    <property type="entry name" value="RHOMBOID-RELATED PROTEIN"/>
    <property type="match status" value="1"/>
</dbReference>
<evidence type="ECO:0000256" key="7">
    <source>
        <dbReference type="ARBA" id="ARBA00023136"/>
    </source>
</evidence>
<dbReference type="GeneID" id="94845324"/>
<keyword evidence="3" id="KW-0645">Protease</keyword>
<keyword evidence="6 9" id="KW-1133">Transmembrane helix</keyword>
<evidence type="ECO:0000256" key="2">
    <source>
        <dbReference type="ARBA" id="ARBA00009045"/>
    </source>
</evidence>
<protein>
    <submittedName>
        <fullName evidence="11">Clan S-, family S54, Rhomboid-like serine peptidase</fullName>
    </submittedName>
</protein>
<keyword evidence="12" id="KW-1185">Reference proteome</keyword>
<feature type="transmembrane region" description="Helical" evidence="9">
    <location>
        <begin position="124"/>
        <end position="143"/>
    </location>
</feature>
<dbReference type="Proteomes" id="UP000179807">
    <property type="component" value="Unassembled WGS sequence"/>
</dbReference>
<evidence type="ECO:0000256" key="8">
    <source>
        <dbReference type="SAM" id="MobiDB-lite"/>
    </source>
</evidence>
<dbReference type="GO" id="GO:0006508">
    <property type="term" value="P:proteolysis"/>
    <property type="evidence" value="ECO:0007669"/>
    <property type="project" value="UniProtKB-KW"/>
</dbReference>
<dbReference type="SUPFAM" id="SSF144091">
    <property type="entry name" value="Rhomboid-like"/>
    <property type="match status" value="1"/>
</dbReference>
<evidence type="ECO:0000256" key="5">
    <source>
        <dbReference type="ARBA" id="ARBA00022801"/>
    </source>
</evidence>
<keyword evidence="4 9" id="KW-0812">Transmembrane</keyword>
<dbReference type="GO" id="GO:0016020">
    <property type="term" value="C:membrane"/>
    <property type="evidence" value="ECO:0007669"/>
    <property type="project" value="UniProtKB-SubCell"/>
</dbReference>
<accession>A0A1J4JG97</accession>
<proteinExistence type="inferred from homology"/>
<dbReference type="InterPro" id="IPR022764">
    <property type="entry name" value="Peptidase_S54_rhomboid_dom"/>
</dbReference>
<evidence type="ECO:0000256" key="6">
    <source>
        <dbReference type="ARBA" id="ARBA00022989"/>
    </source>
</evidence>
<feature type="transmembrane region" description="Helical" evidence="9">
    <location>
        <begin position="89"/>
        <end position="112"/>
    </location>
</feature>
<feature type="region of interest" description="Disordered" evidence="8">
    <location>
        <begin position="308"/>
        <end position="348"/>
    </location>
</feature>
<dbReference type="FunFam" id="1.20.1540.10:FF:000008">
    <property type="entry name" value="RHOMBOID-like protein 13"/>
    <property type="match status" value="1"/>
</dbReference>
<dbReference type="VEuPathDB" id="TrichDB:TRFO_36082"/>
<comment type="caution">
    <text evidence="11">The sequence shown here is derived from an EMBL/GenBank/DDBJ whole genome shotgun (WGS) entry which is preliminary data.</text>
</comment>
<keyword evidence="7 9" id="KW-0472">Membrane</keyword>
<evidence type="ECO:0000313" key="11">
    <source>
        <dbReference type="EMBL" id="OHS97681.1"/>
    </source>
</evidence>
<evidence type="ECO:0000256" key="9">
    <source>
        <dbReference type="SAM" id="Phobius"/>
    </source>
</evidence>
<dbReference type="PANTHER" id="PTHR43066:SF1">
    <property type="entry name" value="RHOMBOID PROTEIN 2"/>
    <property type="match status" value="1"/>
</dbReference>
<feature type="region of interest" description="Disordered" evidence="8">
    <location>
        <begin position="247"/>
        <end position="270"/>
    </location>
</feature>
<dbReference type="AlphaFoldDB" id="A0A1J4JG97"/>
<feature type="transmembrane region" description="Helical" evidence="9">
    <location>
        <begin position="12"/>
        <end position="30"/>
    </location>
</feature>